<keyword evidence="6" id="KW-0325">Glycoprotein</keyword>
<evidence type="ECO:0000256" key="1">
    <source>
        <dbReference type="ARBA" id="ARBA00004167"/>
    </source>
</evidence>
<keyword evidence="5 8" id="KW-0472">Membrane</keyword>
<keyword evidence="4 8" id="KW-1133">Transmembrane helix</keyword>
<name>A0A813W6X7_ADIRI</name>
<proteinExistence type="predicted"/>
<comment type="caution">
    <text evidence="11">The sequence shown here is derived from an EMBL/GenBank/DDBJ whole genome shotgun (WGS) entry which is preliminary data.</text>
</comment>
<comment type="caution">
    <text evidence="7">Lacks conserved residue(s) required for the propagation of feature annotation.</text>
</comment>
<evidence type="ECO:0000256" key="2">
    <source>
        <dbReference type="ARBA" id="ARBA00022692"/>
    </source>
</evidence>
<keyword evidence="2 8" id="KW-0812">Transmembrane</keyword>
<dbReference type="InterPro" id="IPR001304">
    <property type="entry name" value="C-type_lectin-like"/>
</dbReference>
<accession>A0A813W6X7</accession>
<dbReference type="InterPro" id="IPR002889">
    <property type="entry name" value="WSC_carb-bd"/>
</dbReference>
<dbReference type="Proteomes" id="UP000663828">
    <property type="component" value="Unassembled WGS sequence"/>
</dbReference>
<feature type="transmembrane region" description="Helical" evidence="8">
    <location>
        <begin position="866"/>
        <end position="890"/>
    </location>
</feature>
<dbReference type="GO" id="GO:0005886">
    <property type="term" value="C:plasma membrane"/>
    <property type="evidence" value="ECO:0007669"/>
    <property type="project" value="TreeGrafter"/>
</dbReference>
<evidence type="ECO:0000256" key="7">
    <source>
        <dbReference type="PROSITE-ProRule" id="PRU00196"/>
    </source>
</evidence>
<dbReference type="InterPro" id="IPR016187">
    <property type="entry name" value="CTDL_fold"/>
</dbReference>
<feature type="domain" description="WSC" evidence="10">
    <location>
        <begin position="396"/>
        <end position="495"/>
    </location>
</feature>
<dbReference type="SMART" id="SM00034">
    <property type="entry name" value="CLECT"/>
    <property type="match status" value="3"/>
</dbReference>
<organism evidence="11 12">
    <name type="scientific">Adineta ricciae</name>
    <name type="common">Rotifer</name>
    <dbReference type="NCBI Taxonomy" id="249248"/>
    <lineage>
        <taxon>Eukaryota</taxon>
        <taxon>Metazoa</taxon>
        <taxon>Spiralia</taxon>
        <taxon>Gnathifera</taxon>
        <taxon>Rotifera</taxon>
        <taxon>Eurotatoria</taxon>
        <taxon>Bdelloidea</taxon>
        <taxon>Adinetida</taxon>
        <taxon>Adinetidae</taxon>
        <taxon>Adineta</taxon>
    </lineage>
</organism>
<dbReference type="AlphaFoldDB" id="A0A813W6X7"/>
<keyword evidence="12" id="KW-1185">Reference proteome</keyword>
<dbReference type="SMART" id="SM00321">
    <property type="entry name" value="WSC"/>
    <property type="match status" value="2"/>
</dbReference>
<dbReference type="Gene3D" id="3.10.100.10">
    <property type="entry name" value="Mannose-Binding Protein A, subunit A"/>
    <property type="match status" value="3"/>
</dbReference>
<dbReference type="PROSITE" id="PS51212">
    <property type="entry name" value="WSC"/>
    <property type="match status" value="2"/>
</dbReference>
<dbReference type="SUPFAM" id="SSF56436">
    <property type="entry name" value="C-type lectin-like"/>
    <property type="match status" value="3"/>
</dbReference>
<feature type="domain" description="SRCR" evidence="9">
    <location>
        <begin position="784"/>
        <end position="878"/>
    </location>
</feature>
<evidence type="ECO:0000256" key="5">
    <source>
        <dbReference type="ARBA" id="ARBA00023136"/>
    </source>
</evidence>
<dbReference type="InterPro" id="IPR016186">
    <property type="entry name" value="C-type_lectin-like/link_sf"/>
</dbReference>
<feature type="domain" description="WSC" evidence="10">
    <location>
        <begin position="283"/>
        <end position="379"/>
    </location>
</feature>
<dbReference type="PANTHER" id="PTHR24269:SF16">
    <property type="entry name" value="PROTEIN SLG1"/>
    <property type="match status" value="1"/>
</dbReference>
<protein>
    <submittedName>
        <fullName evidence="11">Uncharacterized protein</fullName>
    </submittedName>
</protein>
<evidence type="ECO:0000259" key="10">
    <source>
        <dbReference type="PROSITE" id="PS51212"/>
    </source>
</evidence>
<evidence type="ECO:0000256" key="3">
    <source>
        <dbReference type="ARBA" id="ARBA00022729"/>
    </source>
</evidence>
<dbReference type="EMBL" id="CAJNOR010000236">
    <property type="protein sequence ID" value="CAF0850808.1"/>
    <property type="molecule type" value="Genomic_DNA"/>
</dbReference>
<comment type="subcellular location">
    <subcellularLocation>
        <location evidence="1">Membrane</location>
        <topology evidence="1">Single-pass membrane protein</topology>
    </subcellularLocation>
</comment>
<evidence type="ECO:0000259" key="9">
    <source>
        <dbReference type="PROSITE" id="PS50287"/>
    </source>
</evidence>
<dbReference type="InterPro" id="IPR051836">
    <property type="entry name" value="Kremen_rcpt"/>
</dbReference>
<dbReference type="PROSITE" id="PS50287">
    <property type="entry name" value="SRCR_2"/>
    <property type="match status" value="1"/>
</dbReference>
<evidence type="ECO:0000256" key="6">
    <source>
        <dbReference type="ARBA" id="ARBA00023180"/>
    </source>
</evidence>
<gene>
    <name evidence="11" type="ORF">XAT740_LOCUS5471</name>
</gene>
<keyword evidence="3" id="KW-0732">Signal</keyword>
<dbReference type="PANTHER" id="PTHR24269">
    <property type="entry name" value="KREMEN PROTEIN"/>
    <property type="match status" value="1"/>
</dbReference>
<evidence type="ECO:0000313" key="12">
    <source>
        <dbReference type="Proteomes" id="UP000663828"/>
    </source>
</evidence>
<evidence type="ECO:0000256" key="8">
    <source>
        <dbReference type="SAM" id="Phobius"/>
    </source>
</evidence>
<evidence type="ECO:0000313" key="11">
    <source>
        <dbReference type="EMBL" id="CAF0850808.1"/>
    </source>
</evidence>
<dbReference type="InterPro" id="IPR001190">
    <property type="entry name" value="SRCR"/>
</dbReference>
<reference evidence="11" key="1">
    <citation type="submission" date="2021-02" db="EMBL/GenBank/DDBJ databases">
        <authorList>
            <person name="Nowell W R."/>
        </authorList>
    </citation>
    <scope>NUCLEOTIDE SEQUENCE</scope>
</reference>
<evidence type="ECO:0000256" key="4">
    <source>
        <dbReference type="ARBA" id="ARBA00022989"/>
    </source>
</evidence>
<sequence length="917" mass="105385">MYIFDGQLTWNGFLEIIDSMNLTKSMIQMNFGYNMSIDSSWKCTTNYSSSTGKEEMWYTLYNGCLSEMMYPDAFYSALKLSITKRPSQNLAYEQQYLPYYGSSYRKQVFYECPKNWLDVNNYCYRISDIRRTLEEAESSCISVSESNLQEESDEAMYYNANGDFYHSYAWKQAYLGNVDYLSKFDRGEIVRYSSQWQGRLGFFLLHTNITNGKDAQPLEFDDTVVHSPISDFQMMNVDNNKSCIIFTRPVIDNIETISLTETSLGNCSTPRYALCMRKRFLGYRSLIGCFQKPLTLGLPAIISSHLTFKLCSSTCQHFGSKVAILQKHRCYCLNAGVIWLYETPRNYSRYKKEHCGLPCPGNKYEQCGDENTIVVYNFTQNKASYESISRSEPHPDFTYDGCVYLHPINLLTTYQFNMKSITDIHPRHCLELCNHYHQAYALLNGNKCLCTNHLPQRRKTSDTFISQDFSCNRECSANYFYTCGAVNNASIYSVYHMRLHCPQGFTLHEGKKRCIYSDTFQKTFDFPDAQSHCKSMGARLAKVGDVVEIQDALDTKFFDSSDRTDSASLLETKKFFWIDRVSNYTTTNRAIRRCTHRSSSADPYCVVLRFEQVRINDQIGYEHCLTESDECPSQSATPVCVMKHLEPNATIVRPMKYGSPSTISIDTLIDYTCGNDNEYHLIEDYCYRVDSHETIWNKAKNKCERENASLFVPETSRTMTIMKELLLYHRIYPWSGIVHIGLVYDGRKDTVVRAVDKNVNALEYSTNTRDIYDPCETSGQRIFLDLKSGSIKFSYGCMKFRYDGEWSISCDEFTGKKVATVICQKAPIGKTASVLVKRYIDEPIDVLAMNNDISNNGKGDRSFGRGYAPVFFLLGALCGFILLVLINVLCKKHKTTKVNNNDYVYAQVSIGEEIDLN</sequence>
<dbReference type="Pfam" id="PF01822">
    <property type="entry name" value="WSC"/>
    <property type="match status" value="2"/>
</dbReference>